<organism evidence="4 5">
    <name type="scientific">Mycobacterium vicinigordonae</name>
    <dbReference type="NCBI Taxonomy" id="1719132"/>
    <lineage>
        <taxon>Bacteria</taxon>
        <taxon>Bacillati</taxon>
        <taxon>Actinomycetota</taxon>
        <taxon>Actinomycetes</taxon>
        <taxon>Mycobacteriales</taxon>
        <taxon>Mycobacteriaceae</taxon>
        <taxon>Mycobacterium</taxon>
    </lineage>
</organism>
<dbReference type="FunFam" id="3.40.50.2000:FF:000072">
    <property type="entry name" value="Glycosyl transferase"/>
    <property type="match status" value="1"/>
</dbReference>
<proteinExistence type="inferred from homology"/>
<dbReference type="GO" id="GO:0009247">
    <property type="term" value="P:glycolipid biosynthetic process"/>
    <property type="evidence" value="ECO:0007669"/>
    <property type="project" value="UniProtKB-ARBA"/>
</dbReference>
<dbReference type="RefSeq" id="WP_180913775.1">
    <property type="nucleotide sequence ID" value="NZ_CP059165.1"/>
</dbReference>
<keyword evidence="5" id="KW-1185">Reference proteome</keyword>
<dbReference type="InterPro" id="IPR006326">
    <property type="entry name" value="UDPGT_MGT-like"/>
</dbReference>
<dbReference type="SUPFAM" id="SSF53756">
    <property type="entry name" value="UDP-Glycosyltransferase/glycogen phosphorylase"/>
    <property type="match status" value="1"/>
</dbReference>
<evidence type="ECO:0000256" key="1">
    <source>
        <dbReference type="ARBA" id="ARBA00009995"/>
    </source>
</evidence>
<dbReference type="GO" id="GO:0016758">
    <property type="term" value="F:hexosyltransferase activity"/>
    <property type="evidence" value="ECO:0007669"/>
    <property type="project" value="InterPro"/>
</dbReference>
<evidence type="ECO:0000256" key="3">
    <source>
        <dbReference type="ARBA" id="ARBA00022679"/>
    </source>
</evidence>
<dbReference type="CDD" id="cd03784">
    <property type="entry name" value="GT1_Gtf-like"/>
    <property type="match status" value="1"/>
</dbReference>
<evidence type="ECO:0000256" key="2">
    <source>
        <dbReference type="ARBA" id="ARBA00022676"/>
    </source>
</evidence>
<dbReference type="GO" id="GO:0016020">
    <property type="term" value="C:membrane"/>
    <property type="evidence" value="ECO:0007669"/>
    <property type="project" value="GOC"/>
</dbReference>
<keyword evidence="3 4" id="KW-0808">Transferase</keyword>
<dbReference type="AlphaFoldDB" id="A0A7D6E4T4"/>
<reference evidence="4" key="2">
    <citation type="submission" date="2020-07" db="EMBL/GenBank/DDBJ databases">
        <authorList>
            <person name="Yu X."/>
        </authorList>
    </citation>
    <scope>NUCLEOTIDE SEQUENCE [LARGE SCALE GENOMIC DNA]</scope>
    <source>
        <strain evidence="4">24T</strain>
    </source>
</reference>
<dbReference type="PANTHER" id="PTHR21015:SF22">
    <property type="entry name" value="GLYCOSYLTRANSFERASE"/>
    <property type="match status" value="1"/>
</dbReference>
<dbReference type="KEGG" id="mgor:H0P51_15930"/>
<reference evidence="4" key="1">
    <citation type="submission" date="2020-07" db="EMBL/GenBank/DDBJ databases">
        <title>Description of Mycobacterium gordonae subsp. intergordonae subsp.nov. and Mycobacterium gordonae subsp. gordonae subsp. nov.</title>
        <authorList>
            <person name="Huang H."/>
        </authorList>
    </citation>
    <scope>NUCLEOTIDE SEQUENCE [LARGE SCALE GENOMIC DNA]</scope>
    <source>
        <strain evidence="4">24T</strain>
    </source>
</reference>
<evidence type="ECO:0000313" key="4">
    <source>
        <dbReference type="EMBL" id="QLL05365.1"/>
    </source>
</evidence>
<dbReference type="InterPro" id="IPR002213">
    <property type="entry name" value="UDP_glucos_trans"/>
</dbReference>
<dbReference type="Pfam" id="PF00201">
    <property type="entry name" value="UDPGT"/>
    <property type="match status" value="1"/>
</dbReference>
<comment type="similarity">
    <text evidence="1">Belongs to the UDP-glycosyltransferase family.</text>
</comment>
<dbReference type="Proteomes" id="UP000510682">
    <property type="component" value="Chromosome"/>
</dbReference>
<dbReference type="PANTHER" id="PTHR21015">
    <property type="entry name" value="UDP-N-ACETYLGLUCOSAMINE--N-ACETYLMURAMYL-(PENTAPEPTIDE) PYROPHOSPHORYL-UNDECAPRENOL N-ACETYLGLUCOSAMINE TRANSFERASE 1"/>
    <property type="match status" value="1"/>
</dbReference>
<keyword evidence="2" id="KW-0328">Glycosyltransferase</keyword>
<dbReference type="NCBIfam" id="TIGR01426">
    <property type="entry name" value="MGT"/>
    <property type="match status" value="1"/>
</dbReference>
<evidence type="ECO:0000313" key="5">
    <source>
        <dbReference type="Proteomes" id="UP000510682"/>
    </source>
</evidence>
<protein>
    <submittedName>
        <fullName evidence="4">Glycosyl transferase</fullName>
    </submittedName>
</protein>
<dbReference type="Gene3D" id="3.40.50.2000">
    <property type="entry name" value="Glycogen Phosphorylase B"/>
    <property type="match status" value="2"/>
</dbReference>
<dbReference type="EMBL" id="CP059165">
    <property type="protein sequence ID" value="QLL05365.1"/>
    <property type="molecule type" value="Genomic_DNA"/>
</dbReference>
<accession>A0A7D6E4T4</accession>
<name>A0A7D6E4T4_9MYCO</name>
<sequence>MHVLFTTPPASGHVYPTLPLVEELVDRGHRVTYISGPSLATELRLAGAAVVDLGWEPDTSALATTGFTAETLSADLRAFLAAARALTPHLLDMLAAAPPDVVCADSVPLGTLLAGIFEAPMVSLVPTLATNTAFTPAELIDGFTPGHPGMARYFGELTDWFTSYGQPVPSGRHIDSAPKTPSLVFVPRMFQIAGDTFDDSFHFIGPSVPQRARQTPPWQPPPSGAPVLLVSLGTAFNNQPDFFASCVDVFADSAFHVVMALGNHIDPARIGTLAPNIEIHRQVSQLAVLRHAAAFITHAGMGSVMEALYHQVPTIAVPQVREQSVNAGRIHQLGLGAQIASPTPDHLWDVTECIAANPEIRANLAAMKNAIDQAGGAVTGADIIGTAATR</sequence>
<gene>
    <name evidence="4" type="ORF">H0P51_15930</name>
</gene>
<dbReference type="GO" id="GO:0008194">
    <property type="term" value="F:UDP-glycosyltransferase activity"/>
    <property type="evidence" value="ECO:0007669"/>
    <property type="project" value="InterPro"/>
</dbReference>